<feature type="compositionally biased region" description="Low complexity" evidence="1">
    <location>
        <begin position="11"/>
        <end position="39"/>
    </location>
</feature>
<organism evidence="2 3">
    <name type="scientific">Fomitopsis schrenkii</name>
    <name type="common">Brown rot fungus</name>
    <dbReference type="NCBI Taxonomy" id="2126942"/>
    <lineage>
        <taxon>Eukaryota</taxon>
        <taxon>Fungi</taxon>
        <taxon>Dikarya</taxon>
        <taxon>Basidiomycota</taxon>
        <taxon>Agaricomycotina</taxon>
        <taxon>Agaricomycetes</taxon>
        <taxon>Polyporales</taxon>
        <taxon>Fomitopsis</taxon>
    </lineage>
</organism>
<sequence length="478" mass="50645">MNSSDREEPVAESSRAAELALSNSASAPEQPHTPLAPAQPQLPVPLHVSPPPGRRPNIPVDDEAVERNAAVLAELGIKVRDFAYESKLPPIPPVPYVPVQTIRPRATQLKRRRDDEESEDDYVGQTLSFDWKVGGTTVGRRPVKKPRPVERVPTEPADFEEPPAPSASSLQPTRTAYGKLPRRQLPFPNSVRPRTPTRVASPTASAPVAGPSRLPAGASPSQDESQGESQGTSQETEGWVVTPLATPEGSHAHIEISSAVPTSQLDTPSRLPPPEDVTYAQLGFTPDNSPSQAVRLGSLSTSHVSPIRPLTFTPTTGTPSGASQPPASPSPIRRQRAPVLVLAAAPVPAPVLVPAPLPAPAPMSTRRTALQHAPAEASTTAARTQRYNLRDRAAMHGGVVAAKLRGVRTISSRQEATGKHTPPVQKGKAPQSPSPKRGATSSSPTKRGTTSTSPSKRGAQSSPPKRTTRRSAKQVLLD</sequence>
<protein>
    <submittedName>
        <fullName evidence="2">Uncharacterized protein</fullName>
    </submittedName>
</protein>
<accession>S8F2H5</accession>
<gene>
    <name evidence="2" type="ORF">FOMPIDRAFT_97800</name>
</gene>
<feature type="region of interest" description="Disordered" evidence="1">
    <location>
        <begin position="405"/>
        <end position="478"/>
    </location>
</feature>
<dbReference type="HOGENOM" id="CLU_571117_0_0_1"/>
<dbReference type="OrthoDB" id="3232876at2759"/>
<dbReference type="eggNOG" id="ENOG502T29H">
    <property type="taxonomic scope" value="Eukaryota"/>
</dbReference>
<feature type="compositionally biased region" description="Polar residues" evidence="1">
    <location>
        <begin position="439"/>
        <end position="465"/>
    </location>
</feature>
<name>S8F2H5_FOMSC</name>
<evidence type="ECO:0000313" key="3">
    <source>
        <dbReference type="Proteomes" id="UP000015241"/>
    </source>
</evidence>
<dbReference type="InParanoid" id="S8F2H5"/>
<evidence type="ECO:0000256" key="1">
    <source>
        <dbReference type="SAM" id="MobiDB-lite"/>
    </source>
</evidence>
<feature type="region of interest" description="Disordered" evidence="1">
    <location>
        <begin position="133"/>
        <end position="333"/>
    </location>
</feature>
<feature type="compositionally biased region" description="Polar residues" evidence="1">
    <location>
        <begin position="219"/>
        <end position="236"/>
    </location>
</feature>
<feature type="region of interest" description="Disordered" evidence="1">
    <location>
        <begin position="1"/>
        <end position="61"/>
    </location>
</feature>
<keyword evidence="3" id="KW-1185">Reference proteome</keyword>
<evidence type="ECO:0000313" key="2">
    <source>
        <dbReference type="EMBL" id="EPS95990.1"/>
    </source>
</evidence>
<proteinExistence type="predicted"/>
<feature type="region of interest" description="Disordered" evidence="1">
    <location>
        <begin position="363"/>
        <end position="383"/>
    </location>
</feature>
<feature type="compositionally biased region" description="Pro residues" evidence="1">
    <location>
        <begin position="40"/>
        <end position="54"/>
    </location>
</feature>
<dbReference type="Proteomes" id="UP000015241">
    <property type="component" value="Unassembled WGS sequence"/>
</dbReference>
<dbReference type="AlphaFoldDB" id="S8F2H5"/>
<reference evidence="2 3" key="1">
    <citation type="journal article" date="2012" name="Science">
        <title>The Paleozoic origin of enzymatic lignin decomposition reconstructed from 31 fungal genomes.</title>
        <authorList>
            <person name="Floudas D."/>
            <person name="Binder M."/>
            <person name="Riley R."/>
            <person name="Barry K."/>
            <person name="Blanchette R.A."/>
            <person name="Henrissat B."/>
            <person name="Martinez A.T."/>
            <person name="Otillar R."/>
            <person name="Spatafora J.W."/>
            <person name="Yadav J.S."/>
            <person name="Aerts A."/>
            <person name="Benoit I."/>
            <person name="Boyd A."/>
            <person name="Carlson A."/>
            <person name="Copeland A."/>
            <person name="Coutinho P.M."/>
            <person name="de Vries R.P."/>
            <person name="Ferreira P."/>
            <person name="Findley K."/>
            <person name="Foster B."/>
            <person name="Gaskell J."/>
            <person name="Glotzer D."/>
            <person name="Gorecki P."/>
            <person name="Heitman J."/>
            <person name="Hesse C."/>
            <person name="Hori C."/>
            <person name="Igarashi K."/>
            <person name="Jurgens J.A."/>
            <person name="Kallen N."/>
            <person name="Kersten P."/>
            <person name="Kohler A."/>
            <person name="Kuees U."/>
            <person name="Kumar T.K.A."/>
            <person name="Kuo A."/>
            <person name="LaButti K."/>
            <person name="Larrondo L.F."/>
            <person name="Lindquist E."/>
            <person name="Ling A."/>
            <person name="Lombard V."/>
            <person name="Lucas S."/>
            <person name="Lundell T."/>
            <person name="Martin R."/>
            <person name="McLaughlin D.J."/>
            <person name="Morgenstern I."/>
            <person name="Morin E."/>
            <person name="Murat C."/>
            <person name="Nagy L.G."/>
            <person name="Nolan M."/>
            <person name="Ohm R.A."/>
            <person name="Patyshakuliyeva A."/>
            <person name="Rokas A."/>
            <person name="Ruiz-Duenas F.J."/>
            <person name="Sabat G."/>
            <person name="Salamov A."/>
            <person name="Samejima M."/>
            <person name="Schmutz J."/>
            <person name="Slot J.C."/>
            <person name="St John F."/>
            <person name="Stenlid J."/>
            <person name="Sun H."/>
            <person name="Sun S."/>
            <person name="Syed K."/>
            <person name="Tsang A."/>
            <person name="Wiebenga A."/>
            <person name="Young D."/>
            <person name="Pisabarro A."/>
            <person name="Eastwood D.C."/>
            <person name="Martin F."/>
            <person name="Cullen D."/>
            <person name="Grigoriev I.V."/>
            <person name="Hibbett D.S."/>
        </authorList>
    </citation>
    <scope>NUCLEOTIDE SEQUENCE</scope>
    <source>
        <strain evidence="3">FP-58527</strain>
    </source>
</reference>
<feature type="compositionally biased region" description="Polar residues" evidence="1">
    <location>
        <begin position="286"/>
        <end position="304"/>
    </location>
</feature>
<dbReference type="EMBL" id="KE504196">
    <property type="protein sequence ID" value="EPS95990.1"/>
    <property type="molecule type" value="Genomic_DNA"/>
</dbReference>